<dbReference type="KEGG" id="bfm:BP422_17450"/>
<evidence type="ECO:0000259" key="5">
    <source>
        <dbReference type="Pfam" id="PF04542"/>
    </source>
</evidence>
<comment type="similarity">
    <text evidence="1">Belongs to the sigma-70 factor family. ECF subfamily.</text>
</comment>
<dbReference type="CDD" id="cd06171">
    <property type="entry name" value="Sigma70_r4"/>
    <property type="match status" value="1"/>
</dbReference>
<gene>
    <name evidence="7" type="ORF">BP422_17450</name>
</gene>
<keyword evidence="4" id="KW-0804">Transcription</keyword>
<name>A0A220MJH4_9BACL</name>
<evidence type="ECO:0000313" key="8">
    <source>
        <dbReference type="Proteomes" id="UP000197781"/>
    </source>
</evidence>
<dbReference type="Pfam" id="PF08281">
    <property type="entry name" value="Sigma70_r4_2"/>
    <property type="match status" value="1"/>
</dbReference>
<dbReference type="PANTHER" id="PTHR43133">
    <property type="entry name" value="RNA POLYMERASE ECF-TYPE SIGMA FACTO"/>
    <property type="match status" value="1"/>
</dbReference>
<evidence type="ECO:0000256" key="1">
    <source>
        <dbReference type="ARBA" id="ARBA00010641"/>
    </source>
</evidence>
<evidence type="ECO:0000256" key="3">
    <source>
        <dbReference type="ARBA" id="ARBA00023082"/>
    </source>
</evidence>
<keyword evidence="2" id="KW-0805">Transcription regulation</keyword>
<dbReference type="InterPro" id="IPR036388">
    <property type="entry name" value="WH-like_DNA-bd_sf"/>
</dbReference>
<dbReference type="GO" id="GO:0006352">
    <property type="term" value="P:DNA-templated transcription initiation"/>
    <property type="evidence" value="ECO:0007669"/>
    <property type="project" value="InterPro"/>
</dbReference>
<dbReference type="InterPro" id="IPR039425">
    <property type="entry name" value="RNA_pol_sigma-70-like"/>
</dbReference>
<proteinExistence type="inferred from homology"/>
<evidence type="ECO:0000313" key="7">
    <source>
        <dbReference type="EMBL" id="ASJ55177.1"/>
    </source>
</evidence>
<evidence type="ECO:0000256" key="2">
    <source>
        <dbReference type="ARBA" id="ARBA00023015"/>
    </source>
</evidence>
<protein>
    <submittedName>
        <fullName evidence="7">RNA polymerase</fullName>
    </submittedName>
</protein>
<dbReference type="RefSeq" id="WP_088908863.1">
    <property type="nucleotide sequence ID" value="NZ_CP018145.1"/>
</dbReference>
<dbReference type="InterPro" id="IPR007627">
    <property type="entry name" value="RNA_pol_sigma70_r2"/>
</dbReference>
<dbReference type="InterPro" id="IPR013324">
    <property type="entry name" value="RNA_pol_sigma_r3/r4-like"/>
</dbReference>
<dbReference type="InterPro" id="IPR014284">
    <property type="entry name" value="RNA_pol_sigma-70_dom"/>
</dbReference>
<dbReference type="EMBL" id="CP018145">
    <property type="protein sequence ID" value="ASJ55177.1"/>
    <property type="molecule type" value="Genomic_DNA"/>
</dbReference>
<dbReference type="AlphaFoldDB" id="A0A220MJH4"/>
<evidence type="ECO:0000256" key="4">
    <source>
        <dbReference type="ARBA" id="ARBA00023163"/>
    </source>
</evidence>
<keyword evidence="3" id="KW-0731">Sigma factor</keyword>
<dbReference type="PANTHER" id="PTHR43133:SF51">
    <property type="entry name" value="RNA POLYMERASE SIGMA FACTOR"/>
    <property type="match status" value="1"/>
</dbReference>
<dbReference type="Proteomes" id="UP000197781">
    <property type="component" value="Chromosome"/>
</dbReference>
<dbReference type="NCBIfam" id="TIGR02937">
    <property type="entry name" value="sigma70-ECF"/>
    <property type="match status" value="1"/>
</dbReference>
<accession>A0A220MJH4</accession>
<dbReference type="SUPFAM" id="SSF88659">
    <property type="entry name" value="Sigma3 and sigma4 domains of RNA polymerase sigma factors"/>
    <property type="match status" value="1"/>
</dbReference>
<dbReference type="Pfam" id="PF04542">
    <property type="entry name" value="Sigma70_r2"/>
    <property type="match status" value="1"/>
</dbReference>
<dbReference type="Gene3D" id="1.10.1740.10">
    <property type="match status" value="1"/>
</dbReference>
<dbReference type="Gene3D" id="1.10.10.10">
    <property type="entry name" value="Winged helix-like DNA-binding domain superfamily/Winged helix DNA-binding domain"/>
    <property type="match status" value="1"/>
</dbReference>
<feature type="domain" description="RNA polymerase sigma factor 70 region 4 type 2" evidence="6">
    <location>
        <begin position="108"/>
        <end position="159"/>
    </location>
</feature>
<reference evidence="7 8" key="1">
    <citation type="submission" date="2016-11" db="EMBL/GenBank/DDBJ databases">
        <authorList>
            <person name="Jaros S."/>
            <person name="Januszkiewicz K."/>
            <person name="Wedrychowicz H."/>
        </authorList>
    </citation>
    <scope>NUCLEOTIDE SEQUENCE [LARGE SCALE GENOMIC DNA]</scope>
    <source>
        <strain evidence="7 8">NF2</strain>
    </source>
</reference>
<evidence type="ECO:0000259" key="6">
    <source>
        <dbReference type="Pfam" id="PF08281"/>
    </source>
</evidence>
<dbReference type="InterPro" id="IPR013325">
    <property type="entry name" value="RNA_pol_sigma_r2"/>
</dbReference>
<organism evidence="7 8">
    <name type="scientific">Brevibacillus formosus</name>
    <dbReference type="NCBI Taxonomy" id="54913"/>
    <lineage>
        <taxon>Bacteria</taxon>
        <taxon>Bacillati</taxon>
        <taxon>Bacillota</taxon>
        <taxon>Bacilli</taxon>
        <taxon>Bacillales</taxon>
        <taxon>Paenibacillaceae</taxon>
        <taxon>Brevibacillus</taxon>
    </lineage>
</organism>
<dbReference type="SUPFAM" id="SSF88946">
    <property type="entry name" value="Sigma2 domain of RNA polymerase sigma factors"/>
    <property type="match status" value="1"/>
</dbReference>
<sequence>MNLREQVLLAKQGDRDAFIAVVKQVESSLYHTAKSILKKEEDIADALQETILKAYKSLHSLREPQFFKTWMFRILINECNKIVANRSRNVLMDEFPIQISLSHSDEHLDLRDAVERLDEQQRLVIVLHYFEDMPLRQVAEVLEISESAVKMRLSRARNNLMEKLNTFRGGKIHYGSI</sequence>
<dbReference type="GO" id="GO:0016987">
    <property type="term" value="F:sigma factor activity"/>
    <property type="evidence" value="ECO:0007669"/>
    <property type="project" value="UniProtKB-KW"/>
</dbReference>
<dbReference type="GO" id="GO:0003677">
    <property type="term" value="F:DNA binding"/>
    <property type="evidence" value="ECO:0007669"/>
    <property type="project" value="InterPro"/>
</dbReference>
<feature type="domain" description="RNA polymerase sigma-70 region 2" evidence="5">
    <location>
        <begin position="22"/>
        <end position="86"/>
    </location>
</feature>
<dbReference type="InterPro" id="IPR013249">
    <property type="entry name" value="RNA_pol_sigma70_r4_t2"/>
</dbReference>